<feature type="transmembrane region" description="Helical" evidence="2">
    <location>
        <begin position="6"/>
        <end position="23"/>
    </location>
</feature>
<evidence type="ECO:0000256" key="1">
    <source>
        <dbReference type="SAM" id="MobiDB-lite"/>
    </source>
</evidence>
<protein>
    <submittedName>
        <fullName evidence="3">Uncharacterized protein</fullName>
    </submittedName>
</protein>
<evidence type="ECO:0000313" key="3">
    <source>
        <dbReference type="EMBL" id="EMR67808.1"/>
    </source>
</evidence>
<accession>M7STH4</accession>
<name>M7STH4_EUTLA</name>
<reference evidence="4" key="1">
    <citation type="journal article" date="2013" name="Genome Announc.">
        <title>Draft genome sequence of the grapevine dieback fungus Eutypa lata UCR-EL1.</title>
        <authorList>
            <person name="Blanco-Ulate B."/>
            <person name="Rolshausen P.E."/>
            <person name="Cantu D."/>
        </authorList>
    </citation>
    <scope>NUCLEOTIDE SEQUENCE [LARGE SCALE GENOMIC DNA]</scope>
    <source>
        <strain evidence="4">UCR-EL1</strain>
    </source>
</reference>
<dbReference type="EMBL" id="KB706350">
    <property type="protein sequence ID" value="EMR67808.1"/>
    <property type="molecule type" value="Genomic_DNA"/>
</dbReference>
<organism evidence="3 4">
    <name type="scientific">Eutypa lata (strain UCR-EL1)</name>
    <name type="common">Grapevine dieback disease fungus</name>
    <name type="synonym">Eutypa armeniacae</name>
    <dbReference type="NCBI Taxonomy" id="1287681"/>
    <lineage>
        <taxon>Eukaryota</taxon>
        <taxon>Fungi</taxon>
        <taxon>Dikarya</taxon>
        <taxon>Ascomycota</taxon>
        <taxon>Pezizomycotina</taxon>
        <taxon>Sordariomycetes</taxon>
        <taxon>Xylariomycetidae</taxon>
        <taxon>Xylariales</taxon>
        <taxon>Diatrypaceae</taxon>
        <taxon>Eutypa</taxon>
    </lineage>
</organism>
<sequence>MREQSTIILVLIFTLVVIIRLFLRDRAELRPVSEKDSGTHVMVLGMLSVILEDEDRERECDGLWWWECDEDEDEVDEVDQVLSMVVHHHQSKTSHSSESVLVVGPGKGSVKAVASSSSEVVVGSVRVLLLLLLLLDEEEEVEVEVEVSPSNDVRMHKMSVHDSDSGSGDVVSMDSVSDQSGDGVRPPVVSHGNRVELLSHRVLVTAYEVELLLVERLLVVLECVDLENVNEGRVWVEREEEQKG</sequence>
<feature type="compositionally biased region" description="Low complexity" evidence="1">
    <location>
        <begin position="165"/>
        <end position="184"/>
    </location>
</feature>
<gene>
    <name evidence="3" type="ORF">UCREL1_5197</name>
</gene>
<dbReference type="HOGENOM" id="CLU_1138003_0_0_1"/>
<dbReference type="KEGG" id="ela:UCREL1_5197"/>
<keyword evidence="2" id="KW-0472">Membrane</keyword>
<dbReference type="Proteomes" id="UP000012174">
    <property type="component" value="Unassembled WGS sequence"/>
</dbReference>
<proteinExistence type="predicted"/>
<dbReference type="AlphaFoldDB" id="M7STH4"/>
<evidence type="ECO:0000313" key="4">
    <source>
        <dbReference type="Proteomes" id="UP000012174"/>
    </source>
</evidence>
<keyword evidence="2" id="KW-1133">Transmembrane helix</keyword>
<keyword evidence="2" id="KW-0812">Transmembrane</keyword>
<feature type="region of interest" description="Disordered" evidence="1">
    <location>
        <begin position="159"/>
        <end position="188"/>
    </location>
</feature>
<evidence type="ECO:0000256" key="2">
    <source>
        <dbReference type="SAM" id="Phobius"/>
    </source>
</evidence>
<keyword evidence="4" id="KW-1185">Reference proteome</keyword>